<protein>
    <submittedName>
        <fullName evidence="1">Uncharacterized protein</fullName>
    </submittedName>
</protein>
<proteinExistence type="predicted"/>
<evidence type="ECO:0000313" key="2">
    <source>
        <dbReference type="Proteomes" id="UP001230328"/>
    </source>
</evidence>
<name>A0ABU0TCN4_9ACTN</name>
<comment type="caution">
    <text evidence="1">The sequence shown here is derived from an EMBL/GenBank/DDBJ whole genome shotgun (WGS) entry which is preliminary data.</text>
</comment>
<evidence type="ECO:0000313" key="1">
    <source>
        <dbReference type="EMBL" id="MDQ1033525.1"/>
    </source>
</evidence>
<gene>
    <name evidence="1" type="ORF">QF035_011194</name>
</gene>
<accession>A0ABU0TCN4</accession>
<dbReference type="EMBL" id="JAUSZI010000003">
    <property type="protein sequence ID" value="MDQ1033525.1"/>
    <property type="molecule type" value="Genomic_DNA"/>
</dbReference>
<dbReference type="Proteomes" id="UP001230328">
    <property type="component" value="Unassembled WGS sequence"/>
</dbReference>
<sequence>MISLFTGSEAWVHYRNGLIDPGTFGVSGTDHAWGWAEISGNAVRDLAALCKQETLPWDEWGRMSAAYEGKTGPEYDQLIDAVADTCAKDDPPALMHLFAHQDLAVPPHMLG</sequence>
<keyword evidence="2" id="KW-1185">Reference proteome</keyword>
<organism evidence="1 2">
    <name type="scientific">Streptomyces umbrinus</name>
    <dbReference type="NCBI Taxonomy" id="67370"/>
    <lineage>
        <taxon>Bacteria</taxon>
        <taxon>Bacillati</taxon>
        <taxon>Actinomycetota</taxon>
        <taxon>Actinomycetes</taxon>
        <taxon>Kitasatosporales</taxon>
        <taxon>Streptomycetaceae</taxon>
        <taxon>Streptomyces</taxon>
        <taxon>Streptomyces phaeochromogenes group</taxon>
    </lineage>
</organism>
<reference evidence="1 2" key="1">
    <citation type="submission" date="2023-07" db="EMBL/GenBank/DDBJ databases">
        <title>Comparative genomics of wheat-associated soil bacteria to identify genetic determinants of phenazine resistance.</title>
        <authorList>
            <person name="Mouncey N."/>
        </authorList>
    </citation>
    <scope>NUCLEOTIDE SEQUENCE [LARGE SCALE GENOMIC DNA]</scope>
    <source>
        <strain evidence="1 2">V2I4</strain>
    </source>
</reference>